<comment type="caution">
    <text evidence="2">The sequence shown here is derived from an EMBL/GenBank/DDBJ whole genome shotgun (WGS) entry which is preliminary data.</text>
</comment>
<dbReference type="RefSeq" id="WP_328659936.1">
    <property type="nucleotide sequence ID" value="NZ_BAAATN010000001.1"/>
</dbReference>
<evidence type="ECO:0000256" key="1">
    <source>
        <dbReference type="SAM" id="MobiDB-lite"/>
    </source>
</evidence>
<organism evidence="2 3">
    <name type="scientific">Streptomyces lienomycini</name>
    <dbReference type="NCBI Taxonomy" id="284035"/>
    <lineage>
        <taxon>Bacteria</taxon>
        <taxon>Bacillati</taxon>
        <taxon>Actinomycetota</taxon>
        <taxon>Actinomycetes</taxon>
        <taxon>Kitasatosporales</taxon>
        <taxon>Streptomycetaceae</taxon>
        <taxon>Streptomyces</taxon>
    </lineage>
</organism>
<dbReference type="Proteomes" id="UP001595855">
    <property type="component" value="Unassembled WGS sequence"/>
</dbReference>
<feature type="compositionally biased region" description="Low complexity" evidence="1">
    <location>
        <begin position="39"/>
        <end position="57"/>
    </location>
</feature>
<accession>A0ABV9WS71</accession>
<evidence type="ECO:0000313" key="2">
    <source>
        <dbReference type="EMBL" id="MFC5014661.1"/>
    </source>
</evidence>
<evidence type="ECO:0000313" key="3">
    <source>
        <dbReference type="Proteomes" id="UP001595855"/>
    </source>
</evidence>
<feature type="region of interest" description="Disordered" evidence="1">
    <location>
        <begin position="39"/>
        <end position="60"/>
    </location>
</feature>
<gene>
    <name evidence="2" type="ORF">ACFPRC_07200</name>
</gene>
<protein>
    <submittedName>
        <fullName evidence="2">Asp23/Gls24 family envelope stress response protein</fullName>
    </submittedName>
</protein>
<keyword evidence="3" id="KW-1185">Reference proteome</keyword>
<name>A0ABV9WS71_9ACTN</name>
<proteinExistence type="predicted"/>
<sequence length="112" mass="11276">MTAAATGRDALAGTVARVAADVPGVAFLRPGLVDLFRASARGGPPRAAGRSPAGVRVSRASGAGPWEVDVQIVVHRGRRALTVARAVRDAVTDALARTAPGAQVTVTVTNAV</sequence>
<dbReference type="EMBL" id="JBHSJO010000001">
    <property type="protein sequence ID" value="MFC5014661.1"/>
    <property type="molecule type" value="Genomic_DNA"/>
</dbReference>
<reference evidence="3" key="1">
    <citation type="journal article" date="2019" name="Int. J. Syst. Evol. Microbiol.">
        <title>The Global Catalogue of Microorganisms (GCM) 10K type strain sequencing project: providing services to taxonomists for standard genome sequencing and annotation.</title>
        <authorList>
            <consortium name="The Broad Institute Genomics Platform"/>
            <consortium name="The Broad Institute Genome Sequencing Center for Infectious Disease"/>
            <person name="Wu L."/>
            <person name="Ma J."/>
        </authorList>
    </citation>
    <scope>NUCLEOTIDE SEQUENCE [LARGE SCALE GENOMIC DNA]</scope>
    <source>
        <strain evidence="3">CGMCC 4.1542</strain>
    </source>
</reference>